<dbReference type="CDD" id="cd16463">
    <property type="entry name" value="RING-H2_PHR"/>
    <property type="match status" value="1"/>
</dbReference>
<dbReference type="SMART" id="SM00184">
    <property type="entry name" value="RING"/>
    <property type="match status" value="2"/>
</dbReference>
<reference evidence="7 8" key="1">
    <citation type="journal article" date="2013" name="Curr. Biol.">
        <title>The Genome of the Foraminiferan Reticulomyxa filosa.</title>
        <authorList>
            <person name="Glockner G."/>
            <person name="Hulsmann N."/>
            <person name="Schleicher M."/>
            <person name="Noegel A.A."/>
            <person name="Eichinger L."/>
            <person name="Gallinger C."/>
            <person name="Pawlowski J."/>
            <person name="Sierra R."/>
            <person name="Euteneuer U."/>
            <person name="Pillet L."/>
            <person name="Moustafa A."/>
            <person name="Platzer M."/>
            <person name="Groth M."/>
            <person name="Szafranski K."/>
            <person name="Schliwa M."/>
        </authorList>
    </citation>
    <scope>NUCLEOTIDE SEQUENCE [LARGE SCALE GENOMIC DNA]</scope>
</reference>
<dbReference type="GO" id="GO:0008270">
    <property type="term" value="F:zinc ion binding"/>
    <property type="evidence" value="ECO:0007669"/>
    <property type="project" value="UniProtKB-KW"/>
</dbReference>
<dbReference type="GO" id="GO:0005634">
    <property type="term" value="C:nucleus"/>
    <property type="evidence" value="ECO:0007669"/>
    <property type="project" value="TreeGrafter"/>
</dbReference>
<dbReference type="PANTHER" id="PTHR45943:SF2">
    <property type="entry name" value="RING-TYPE DOMAIN-CONTAINING PROTEIN"/>
    <property type="match status" value="1"/>
</dbReference>
<keyword evidence="2 4" id="KW-0863">Zinc-finger</keyword>
<evidence type="ECO:0000313" key="7">
    <source>
        <dbReference type="EMBL" id="ETO23319.1"/>
    </source>
</evidence>
<evidence type="ECO:0000256" key="4">
    <source>
        <dbReference type="PROSITE-ProRule" id="PRU00175"/>
    </source>
</evidence>
<dbReference type="Gene3D" id="3.30.40.10">
    <property type="entry name" value="Zinc/RING finger domain, C3HC4 (zinc finger)"/>
    <property type="match status" value="1"/>
</dbReference>
<organism evidence="7 8">
    <name type="scientific">Reticulomyxa filosa</name>
    <dbReference type="NCBI Taxonomy" id="46433"/>
    <lineage>
        <taxon>Eukaryota</taxon>
        <taxon>Sar</taxon>
        <taxon>Rhizaria</taxon>
        <taxon>Retaria</taxon>
        <taxon>Foraminifera</taxon>
        <taxon>Monothalamids</taxon>
        <taxon>Reticulomyxidae</taxon>
        <taxon>Reticulomyxa</taxon>
    </lineage>
</organism>
<dbReference type="InterPro" id="IPR001876">
    <property type="entry name" value="Znf_RanBP2"/>
</dbReference>
<gene>
    <name evidence="7" type="ORF">RFI_13860</name>
</gene>
<feature type="region of interest" description="Disordered" evidence="5">
    <location>
        <begin position="33"/>
        <end position="66"/>
    </location>
</feature>
<protein>
    <recommendedName>
        <fullName evidence="6">RING-type domain-containing protein</fullName>
    </recommendedName>
</protein>
<comment type="caution">
    <text evidence="7">The sequence shown here is derived from an EMBL/GenBank/DDBJ whole genome shotgun (WGS) entry which is preliminary data.</text>
</comment>
<sequence length="555" mass="62838">MNEFSHEWSCNYCNCPNFMTSEKCAICGQGEQPNKPGLASRSATTGAAKNKAMGNGGTWDETESDKKEANDWMAEYMCEVCKKEQGYETACGHKCCGGCVKKHLLNGIVSQRWKKEAIRCFVGQYQNEHSKKDCKEQLPEWLIRQSGLGELYQKQIEEMQKEFLISSDPSMTQCPQCKNYFVTETGEVEHTSKENRLDGKPIGMEEQKHKARWRFRCSECSTIFCGSCKTSPYHIGYTCETWKHYREAQKCRFCDKPLTADNTAKPESGSGPGLSSVCSDASCLEKRKWSCDRVHDKCGHNCIGIRCERRCLPCLDKSCVSANGNADSTTNSEEFCNICWVDPLKAGPTIRLDCGHHFHFMCVWNKVDRRWPSARITFGFLNCPLCKREIRHEAMRDIATKHFQLKEQITKDAVDRLKIEGLDNSPRLNDPKDAYFNNIEKFAMDRLAFYMCSKCNQPYFGGMKACEEAGMEQEEAYKQEHLVCGSCAAGSDTNTCKMHGKKYVTYNAKTGTYLNKLPIDTLPKCPGRASCPLGVEHPPNGKEEFSLGCVVCMRK</sequence>
<dbReference type="GO" id="GO:0005886">
    <property type="term" value="C:plasma membrane"/>
    <property type="evidence" value="ECO:0007669"/>
    <property type="project" value="TreeGrafter"/>
</dbReference>
<keyword evidence="8" id="KW-1185">Reference proteome</keyword>
<dbReference type="PROSITE" id="PS01358">
    <property type="entry name" value="ZF_RANBP2_1"/>
    <property type="match status" value="1"/>
</dbReference>
<evidence type="ECO:0000313" key="8">
    <source>
        <dbReference type="Proteomes" id="UP000023152"/>
    </source>
</evidence>
<evidence type="ECO:0000259" key="6">
    <source>
        <dbReference type="PROSITE" id="PS50089"/>
    </source>
</evidence>
<feature type="domain" description="RING-type" evidence="6">
    <location>
        <begin position="336"/>
        <end position="387"/>
    </location>
</feature>
<accession>X6NC07</accession>
<keyword evidence="1" id="KW-0479">Metal-binding</keyword>
<evidence type="ECO:0000256" key="1">
    <source>
        <dbReference type="ARBA" id="ARBA00022723"/>
    </source>
</evidence>
<dbReference type="OMA" id="IRCERRC"/>
<evidence type="ECO:0000256" key="3">
    <source>
        <dbReference type="ARBA" id="ARBA00022833"/>
    </source>
</evidence>
<dbReference type="InterPro" id="IPR001841">
    <property type="entry name" value="Znf_RING"/>
</dbReference>
<evidence type="ECO:0000256" key="2">
    <source>
        <dbReference type="ARBA" id="ARBA00022771"/>
    </source>
</evidence>
<dbReference type="EMBL" id="ASPP01010046">
    <property type="protein sequence ID" value="ETO23319.1"/>
    <property type="molecule type" value="Genomic_DNA"/>
</dbReference>
<dbReference type="InterPro" id="IPR013083">
    <property type="entry name" value="Znf_RING/FYVE/PHD"/>
</dbReference>
<dbReference type="OrthoDB" id="6050183at2759"/>
<proteinExistence type="predicted"/>
<dbReference type="Proteomes" id="UP000023152">
    <property type="component" value="Unassembled WGS sequence"/>
</dbReference>
<evidence type="ECO:0000256" key="5">
    <source>
        <dbReference type="SAM" id="MobiDB-lite"/>
    </source>
</evidence>
<keyword evidence="3" id="KW-0862">Zinc</keyword>
<dbReference type="GO" id="GO:0061630">
    <property type="term" value="F:ubiquitin protein ligase activity"/>
    <property type="evidence" value="ECO:0007669"/>
    <property type="project" value="TreeGrafter"/>
</dbReference>
<dbReference type="PANTHER" id="PTHR45943">
    <property type="entry name" value="E3 UBIQUITIN-PROTEIN LIGASE MYCBP2"/>
    <property type="match status" value="1"/>
</dbReference>
<name>X6NC07_RETFI</name>
<dbReference type="AlphaFoldDB" id="X6NC07"/>
<dbReference type="PROSITE" id="PS50089">
    <property type="entry name" value="ZF_RING_2"/>
    <property type="match status" value="1"/>
</dbReference>
<dbReference type="SUPFAM" id="SSF57850">
    <property type="entry name" value="RING/U-box"/>
    <property type="match status" value="1"/>
</dbReference>